<keyword evidence="5 12" id="KW-0132">Cell division</keyword>
<dbReference type="SUPFAM" id="SSF54534">
    <property type="entry name" value="FKBP-like"/>
    <property type="match status" value="1"/>
</dbReference>
<dbReference type="InterPro" id="IPR005215">
    <property type="entry name" value="Trig_fac"/>
</dbReference>
<dbReference type="SUPFAM" id="SSF102735">
    <property type="entry name" value="Trigger factor ribosome-binding domain"/>
    <property type="match status" value="1"/>
</dbReference>
<dbReference type="GO" id="GO:0005737">
    <property type="term" value="C:cytoplasm"/>
    <property type="evidence" value="ECO:0007669"/>
    <property type="project" value="UniProtKB-SubCell"/>
</dbReference>
<dbReference type="PROSITE" id="PS50059">
    <property type="entry name" value="FKBP_PPIASE"/>
    <property type="match status" value="1"/>
</dbReference>
<name>R4UAM0_9MOLU</name>
<evidence type="ECO:0000256" key="6">
    <source>
        <dbReference type="ARBA" id="ARBA00023110"/>
    </source>
</evidence>
<dbReference type="GO" id="GO:0003755">
    <property type="term" value="F:peptidyl-prolyl cis-trans isomerase activity"/>
    <property type="evidence" value="ECO:0007669"/>
    <property type="project" value="UniProtKB-UniRule"/>
</dbReference>
<comment type="subcellular location">
    <subcellularLocation>
        <location evidence="12">Cytoplasm</location>
    </subcellularLocation>
    <text evidence="12">About half TF is bound to the ribosome near the polypeptide exit tunnel while the other half is free in the cytoplasm.</text>
</comment>
<keyword evidence="9 12" id="KW-0131">Cell cycle</keyword>
<evidence type="ECO:0000313" key="18">
    <source>
        <dbReference type="Proteomes" id="UP000013964"/>
    </source>
</evidence>
<evidence type="ECO:0000256" key="14">
    <source>
        <dbReference type="RuleBase" id="RU003914"/>
    </source>
</evidence>
<dbReference type="PANTHER" id="PTHR30560:SF3">
    <property type="entry name" value="TRIGGER FACTOR-LIKE PROTEIN TIG, CHLOROPLASTIC"/>
    <property type="match status" value="1"/>
</dbReference>
<dbReference type="FunFam" id="3.10.50.40:FF:000001">
    <property type="entry name" value="Trigger factor"/>
    <property type="match status" value="1"/>
</dbReference>
<dbReference type="PANTHER" id="PTHR30560">
    <property type="entry name" value="TRIGGER FACTOR CHAPERONE AND PEPTIDYL-PROLYL CIS/TRANS ISOMERASE"/>
    <property type="match status" value="1"/>
</dbReference>
<evidence type="ECO:0000256" key="1">
    <source>
        <dbReference type="ARBA" id="ARBA00000971"/>
    </source>
</evidence>
<dbReference type="RefSeq" id="WP_016338784.1">
    <property type="nucleotide sequence ID" value="NC_021280.1"/>
</dbReference>
<dbReference type="KEGG" id="scr:SCHRY_v1c03760"/>
<dbReference type="Pfam" id="PF00254">
    <property type="entry name" value="FKBP_C"/>
    <property type="match status" value="1"/>
</dbReference>
<dbReference type="HAMAP" id="MF_00303">
    <property type="entry name" value="Trigger_factor_Tig"/>
    <property type="match status" value="1"/>
</dbReference>
<dbReference type="GO" id="GO:0043022">
    <property type="term" value="F:ribosome binding"/>
    <property type="evidence" value="ECO:0007669"/>
    <property type="project" value="TreeGrafter"/>
</dbReference>
<keyword evidence="7 12" id="KW-0143">Chaperone</keyword>
<dbReference type="InterPro" id="IPR037041">
    <property type="entry name" value="Trigger_fac_C_sf"/>
</dbReference>
<evidence type="ECO:0000256" key="4">
    <source>
        <dbReference type="ARBA" id="ARBA00016902"/>
    </source>
</evidence>
<organism evidence="17 18">
    <name type="scientific">Spiroplasma chrysopicola DF-1</name>
    <dbReference type="NCBI Taxonomy" id="1276227"/>
    <lineage>
        <taxon>Bacteria</taxon>
        <taxon>Bacillati</taxon>
        <taxon>Mycoplasmatota</taxon>
        <taxon>Mollicutes</taxon>
        <taxon>Entomoplasmatales</taxon>
        <taxon>Spiroplasmataceae</taxon>
        <taxon>Spiroplasma</taxon>
    </lineage>
</organism>
<evidence type="ECO:0000256" key="10">
    <source>
        <dbReference type="ARBA" id="ARBA00024849"/>
    </source>
</evidence>
<protein>
    <recommendedName>
        <fullName evidence="4 12">Trigger factor</fullName>
        <shortName evidence="12">TF</shortName>
        <ecNumber evidence="3 12">5.2.1.8</ecNumber>
    </recommendedName>
    <alternativeName>
        <fullName evidence="11 12">PPIase</fullName>
    </alternativeName>
</protein>
<dbReference type="HOGENOM" id="CLU_033058_3_2_14"/>
<dbReference type="Pfam" id="PF05697">
    <property type="entry name" value="Trigger_N"/>
    <property type="match status" value="1"/>
</dbReference>
<dbReference type="Pfam" id="PF05698">
    <property type="entry name" value="Trigger_C"/>
    <property type="match status" value="1"/>
</dbReference>
<comment type="catalytic activity">
    <reaction evidence="1 12 13">
        <text>[protein]-peptidylproline (omega=180) = [protein]-peptidylproline (omega=0)</text>
        <dbReference type="Rhea" id="RHEA:16237"/>
        <dbReference type="Rhea" id="RHEA-COMP:10747"/>
        <dbReference type="Rhea" id="RHEA-COMP:10748"/>
        <dbReference type="ChEBI" id="CHEBI:83833"/>
        <dbReference type="ChEBI" id="CHEBI:83834"/>
        <dbReference type="EC" id="5.2.1.8"/>
    </reaction>
</comment>
<accession>R4UAM0</accession>
<evidence type="ECO:0000256" key="15">
    <source>
        <dbReference type="SAM" id="Coils"/>
    </source>
</evidence>
<dbReference type="InterPro" id="IPR008880">
    <property type="entry name" value="Trigger_fac_C"/>
</dbReference>
<keyword evidence="8 12" id="KW-0413">Isomerase</keyword>
<dbReference type="GO" id="GO:0051301">
    <property type="term" value="P:cell division"/>
    <property type="evidence" value="ECO:0007669"/>
    <property type="project" value="UniProtKB-KW"/>
</dbReference>
<dbReference type="OrthoDB" id="9767721at2"/>
<dbReference type="NCBIfam" id="TIGR00115">
    <property type="entry name" value="tig"/>
    <property type="match status" value="1"/>
</dbReference>
<dbReference type="STRING" id="1276227.SCHRY_v1c03760"/>
<evidence type="ECO:0000256" key="5">
    <source>
        <dbReference type="ARBA" id="ARBA00022618"/>
    </source>
</evidence>
<evidence type="ECO:0000313" key="17">
    <source>
        <dbReference type="EMBL" id="AGM24959.1"/>
    </source>
</evidence>
<dbReference type="InterPro" id="IPR036611">
    <property type="entry name" value="Trigger_fac_ribosome-bd_sf"/>
</dbReference>
<keyword evidence="15" id="KW-0175">Coiled coil</keyword>
<proteinExistence type="inferred from homology"/>
<dbReference type="eggNOG" id="COG0544">
    <property type="taxonomic scope" value="Bacteria"/>
</dbReference>
<dbReference type="PIRSF" id="PIRSF003095">
    <property type="entry name" value="Trigger_factor"/>
    <property type="match status" value="1"/>
</dbReference>
<gene>
    <name evidence="12 17" type="primary">tig</name>
    <name evidence="17" type="ORF">SCHRY_v1c03760</name>
</gene>
<dbReference type="SUPFAM" id="SSF109998">
    <property type="entry name" value="Triger factor/SurA peptide-binding domain-like"/>
    <property type="match status" value="1"/>
</dbReference>
<keyword evidence="6 12" id="KW-0697">Rotamase</keyword>
<comment type="domain">
    <text evidence="12">Consists of 3 domains; the N-terminus binds the ribosome, the middle domain has PPIase activity, while the C-terminus has intrinsic chaperone activity on its own.</text>
</comment>
<dbReference type="InterPro" id="IPR027304">
    <property type="entry name" value="Trigger_fact/SurA_dom_sf"/>
</dbReference>
<dbReference type="PATRIC" id="fig|1276227.3.peg.376"/>
<feature type="domain" description="PPIase FKBP-type" evidence="16">
    <location>
        <begin position="164"/>
        <end position="265"/>
    </location>
</feature>
<dbReference type="InterPro" id="IPR008881">
    <property type="entry name" value="Trigger_fac_ribosome-bd_bac"/>
</dbReference>
<dbReference type="Gene3D" id="1.10.3120.10">
    <property type="entry name" value="Trigger factor, C-terminal domain"/>
    <property type="match status" value="1"/>
</dbReference>
<dbReference type="Proteomes" id="UP000013964">
    <property type="component" value="Chromosome"/>
</dbReference>
<reference evidence="17 18" key="1">
    <citation type="journal article" date="2013" name="Genome Biol. Evol.">
        <title>Complete genomes of two dipteran-associated spiroplasmas provided insights into the origin, dynamics, and impacts of viral invasion in spiroplasma.</title>
        <authorList>
            <person name="Ku C."/>
            <person name="Lo W.S."/>
            <person name="Chen L.L."/>
            <person name="Kuo C.H."/>
        </authorList>
    </citation>
    <scope>NUCLEOTIDE SEQUENCE [LARGE SCALE GENOMIC DNA]</scope>
    <source>
        <strain evidence="17 18">DF-1</strain>
    </source>
</reference>
<dbReference type="InterPro" id="IPR046357">
    <property type="entry name" value="PPIase_dom_sf"/>
</dbReference>
<evidence type="ECO:0000256" key="11">
    <source>
        <dbReference type="ARBA" id="ARBA00029986"/>
    </source>
</evidence>
<evidence type="ECO:0000256" key="13">
    <source>
        <dbReference type="PROSITE-ProRule" id="PRU00277"/>
    </source>
</evidence>
<evidence type="ECO:0000256" key="3">
    <source>
        <dbReference type="ARBA" id="ARBA00013194"/>
    </source>
</evidence>
<evidence type="ECO:0000259" key="16">
    <source>
        <dbReference type="PROSITE" id="PS50059"/>
    </source>
</evidence>
<evidence type="ECO:0000256" key="9">
    <source>
        <dbReference type="ARBA" id="ARBA00023306"/>
    </source>
</evidence>
<dbReference type="Gene3D" id="3.10.50.40">
    <property type="match status" value="1"/>
</dbReference>
<dbReference type="AlphaFoldDB" id="R4UAM0"/>
<keyword evidence="18" id="KW-1185">Reference proteome</keyword>
<dbReference type="Gene3D" id="3.30.70.1050">
    <property type="entry name" value="Trigger factor ribosome-binding domain"/>
    <property type="match status" value="1"/>
</dbReference>
<comment type="similarity">
    <text evidence="2 12 14">Belongs to the FKBP-type PPIase family. Tig subfamily.</text>
</comment>
<evidence type="ECO:0000256" key="12">
    <source>
        <dbReference type="HAMAP-Rule" id="MF_00303"/>
    </source>
</evidence>
<feature type="coiled-coil region" evidence="15">
    <location>
        <begin position="312"/>
        <end position="339"/>
    </location>
</feature>
<dbReference type="GO" id="GO:0044183">
    <property type="term" value="F:protein folding chaperone"/>
    <property type="evidence" value="ECO:0007669"/>
    <property type="project" value="TreeGrafter"/>
</dbReference>
<evidence type="ECO:0000256" key="2">
    <source>
        <dbReference type="ARBA" id="ARBA00005464"/>
    </source>
</evidence>
<evidence type="ECO:0000256" key="8">
    <source>
        <dbReference type="ARBA" id="ARBA00023235"/>
    </source>
</evidence>
<dbReference type="GO" id="GO:0015031">
    <property type="term" value="P:protein transport"/>
    <property type="evidence" value="ECO:0007669"/>
    <property type="project" value="UniProtKB-UniRule"/>
</dbReference>
<comment type="function">
    <text evidence="10 12">Involved in protein export. Acts as a chaperone by maintaining the newly synthesized protein in an open conformation. Functions as a peptidyl-prolyl cis-trans isomerase.</text>
</comment>
<dbReference type="GO" id="GO:0051083">
    <property type="term" value="P:'de novo' cotranslational protein folding"/>
    <property type="evidence" value="ECO:0007669"/>
    <property type="project" value="TreeGrafter"/>
</dbReference>
<dbReference type="GO" id="GO:0043335">
    <property type="term" value="P:protein unfolding"/>
    <property type="evidence" value="ECO:0007669"/>
    <property type="project" value="TreeGrafter"/>
</dbReference>
<dbReference type="EC" id="5.2.1.8" evidence="3 12"/>
<evidence type="ECO:0000256" key="7">
    <source>
        <dbReference type="ARBA" id="ARBA00023186"/>
    </source>
</evidence>
<keyword evidence="12" id="KW-0963">Cytoplasm</keyword>
<sequence length="429" mass="49298">MKFKAEKILAKGIGKWTVTIDGKEWTDYVKKAEQKAANELEIPGFRKGKVPADLIKKHLTEAKILNSAHRLVVNKAYEFAFNQKSDVQPFSSPVPTVKKLSKEEYILELDFDLKPEITINRYTGFDNIKKEKVGAKKEDIDRSIDQLRDRFAIHKPKDSGIEKGDTVIFDFEGFVNNEPFKGGKATDFTLEIGSGQFIPGFEDGMIGFKSGEERDLQVTFPADYHIEELKGQPAVFKLKIKEVKSKELPELNDDLAKDINLKGIDTLAKLREHVENNIKEQLQKQEYDRFIGLLFREIVKDSNILIPESIIKKEANQLKNEFKQKLTAQQMDIKTYKERSGLTEEDIYEELFKDAKNRLENGVIVDAVLNKEKFDINPTEIDEQYEKLGKQFGIDGKTLKEAKLISEEQVKEQLIHDKVFAFLYEKNGK</sequence>
<dbReference type="InterPro" id="IPR001179">
    <property type="entry name" value="PPIase_FKBP_dom"/>
</dbReference>
<dbReference type="EMBL" id="CP005077">
    <property type="protein sequence ID" value="AGM24959.1"/>
    <property type="molecule type" value="Genomic_DNA"/>
</dbReference>